<feature type="domain" description="Heme NO-binding" evidence="1">
    <location>
        <begin position="2"/>
        <end position="160"/>
    </location>
</feature>
<dbReference type="PANTHER" id="PTHR45655:SF13">
    <property type="entry name" value="SOLUBLE GUANYLATE CYCLASE GCY-32-RELATED"/>
    <property type="match status" value="1"/>
</dbReference>
<gene>
    <name evidence="2" type="ORF">SAMN05421848_2047</name>
</gene>
<organism evidence="2 3">
    <name type="scientific">Kushneria avicenniae</name>
    <dbReference type="NCBI Taxonomy" id="402385"/>
    <lineage>
        <taxon>Bacteria</taxon>
        <taxon>Pseudomonadati</taxon>
        <taxon>Pseudomonadota</taxon>
        <taxon>Gammaproteobacteria</taxon>
        <taxon>Oceanospirillales</taxon>
        <taxon>Halomonadaceae</taxon>
        <taxon>Kushneria</taxon>
    </lineage>
</organism>
<evidence type="ECO:0000313" key="3">
    <source>
        <dbReference type="Proteomes" id="UP000199046"/>
    </source>
</evidence>
<dbReference type="Pfam" id="PF07700">
    <property type="entry name" value="HNOB"/>
    <property type="match status" value="1"/>
</dbReference>
<evidence type="ECO:0000313" key="2">
    <source>
        <dbReference type="EMBL" id="SFC61431.1"/>
    </source>
</evidence>
<dbReference type="STRING" id="402385.SAMN05421848_2047"/>
<dbReference type="OrthoDB" id="7266652at2"/>
<dbReference type="InterPro" id="IPR038158">
    <property type="entry name" value="H-NOX_domain_sf"/>
</dbReference>
<dbReference type="AlphaFoldDB" id="A0A1I1KL77"/>
<proteinExistence type="predicted"/>
<reference evidence="3" key="1">
    <citation type="submission" date="2016-10" db="EMBL/GenBank/DDBJ databases">
        <authorList>
            <person name="Varghese N."/>
            <person name="Submissions S."/>
        </authorList>
    </citation>
    <scope>NUCLEOTIDE SEQUENCE [LARGE SCALE GENOMIC DNA]</scope>
    <source>
        <strain evidence="3">DSM 23439</strain>
    </source>
</reference>
<dbReference type="InterPro" id="IPR011644">
    <property type="entry name" value="Heme_NO-bd"/>
</dbReference>
<dbReference type="SUPFAM" id="SSF111126">
    <property type="entry name" value="Ligand-binding domain in the NO signalling and Golgi transport"/>
    <property type="match status" value="1"/>
</dbReference>
<sequence>MKGIIFNMFNDIVVSRFDEQTWEDILDHARVSGAYSSVGNYADQDMFALVNAACEHLEMTPQECLQWLGREMLPQLGRLYPGMLEHYQSTFSTLKALNNVIHPEVVRYHPDAIVPVFHYHEVSDNSMVMEYRSARGICSFAHGLMLGCSDYYNEAAEIDHFQCRHRGDEHCLFRIVIR</sequence>
<dbReference type="InterPro" id="IPR024096">
    <property type="entry name" value="NO_sig/Golgi_transp_ligand-bd"/>
</dbReference>
<dbReference type="Proteomes" id="UP000199046">
    <property type="component" value="Unassembled WGS sequence"/>
</dbReference>
<evidence type="ECO:0000259" key="1">
    <source>
        <dbReference type="Pfam" id="PF07700"/>
    </source>
</evidence>
<protein>
    <submittedName>
        <fullName evidence="2">Haem-NO-binding</fullName>
    </submittedName>
</protein>
<dbReference type="RefSeq" id="WP_090133605.1">
    <property type="nucleotide sequence ID" value="NZ_FOLY01000004.1"/>
</dbReference>
<name>A0A1I1KL77_9GAMM</name>
<dbReference type="GO" id="GO:0020037">
    <property type="term" value="F:heme binding"/>
    <property type="evidence" value="ECO:0007669"/>
    <property type="project" value="InterPro"/>
</dbReference>
<dbReference type="EMBL" id="FOLY01000004">
    <property type="protein sequence ID" value="SFC61431.1"/>
    <property type="molecule type" value="Genomic_DNA"/>
</dbReference>
<accession>A0A1I1KL77</accession>
<keyword evidence="3" id="KW-1185">Reference proteome</keyword>
<dbReference type="PANTHER" id="PTHR45655">
    <property type="entry name" value="GUANYLATE CYCLASE SOLUBLE SUBUNIT BETA-2"/>
    <property type="match status" value="1"/>
</dbReference>
<dbReference type="Gene3D" id="3.90.1520.10">
    <property type="entry name" value="H-NOX domain"/>
    <property type="match status" value="1"/>
</dbReference>